<comment type="caution">
    <text evidence="1">The sequence shown here is derived from an EMBL/GenBank/DDBJ whole genome shotgun (WGS) entry which is preliminary data.</text>
</comment>
<organism evidence="1 2">
    <name type="scientific">Xanthomonas arboricola pv. pruni str. MAFF 311562</name>
    <dbReference type="NCBI Taxonomy" id="1414836"/>
    <lineage>
        <taxon>Bacteria</taxon>
        <taxon>Pseudomonadati</taxon>
        <taxon>Pseudomonadota</taxon>
        <taxon>Gammaproteobacteria</taxon>
        <taxon>Lysobacterales</taxon>
        <taxon>Lysobacteraceae</taxon>
        <taxon>Xanthomonas</taxon>
    </lineage>
</organism>
<dbReference type="Proteomes" id="UP000019143">
    <property type="component" value="Unassembled WGS sequence"/>
</dbReference>
<dbReference type="EMBL" id="BAVB01000365">
    <property type="protein sequence ID" value="GAE52583.1"/>
    <property type="molecule type" value="Genomic_DNA"/>
</dbReference>
<dbReference type="AlphaFoldDB" id="W4S8S9"/>
<reference evidence="1 2" key="1">
    <citation type="submission" date="2014-01" db="EMBL/GenBank/DDBJ databases">
        <title>Genome sequence and analysis of Xanthomonas arboricola pv. pruni.</title>
        <authorList>
            <person name="Fujikawa T."/>
            <person name="Nakazono-Nagaoka E."/>
        </authorList>
    </citation>
    <scope>NUCLEOTIDE SEQUENCE [LARGE SCALE GENOMIC DNA]</scope>
    <source>
        <strain evidence="2">MAFF 311562</strain>
    </source>
</reference>
<proteinExistence type="predicted"/>
<protein>
    <submittedName>
        <fullName evidence="1">Transcriptional regulator</fullName>
    </submittedName>
</protein>
<gene>
    <name evidence="1" type="ORF">XPU_4115</name>
</gene>
<sequence length="139" mass="13566">MPTTATVMVPARGKRGLVRDRVHAGGHAADDGQPGAGQAGGECAGVVAAAGGGGAAADHGHARVPERVRVAVHEQGQRRIDDVAQQGGVVGIVQADQVMAGLLAPLQGGVQGACIGGLQPGHLQLVAAGGKPGLGPGRY</sequence>
<evidence type="ECO:0000313" key="1">
    <source>
        <dbReference type="EMBL" id="GAE52583.1"/>
    </source>
</evidence>
<name>W4S8S9_9XANT</name>
<accession>W4S8S9</accession>
<evidence type="ECO:0000313" key="2">
    <source>
        <dbReference type="Proteomes" id="UP000019143"/>
    </source>
</evidence>